<dbReference type="PROSITE" id="PS50983">
    <property type="entry name" value="FE_B12_PBP"/>
    <property type="match status" value="1"/>
</dbReference>
<dbReference type="PROSITE" id="PS51257">
    <property type="entry name" value="PROKAR_LIPOPROTEIN"/>
    <property type="match status" value="1"/>
</dbReference>
<evidence type="ECO:0000256" key="5">
    <source>
        <dbReference type="SAM" id="SignalP"/>
    </source>
</evidence>
<evidence type="ECO:0000256" key="4">
    <source>
        <dbReference type="ARBA" id="ARBA00022729"/>
    </source>
</evidence>
<feature type="signal peptide" evidence="5">
    <location>
        <begin position="1"/>
        <end position="22"/>
    </location>
</feature>
<dbReference type="Pfam" id="PF01497">
    <property type="entry name" value="Peripla_BP_2"/>
    <property type="match status" value="1"/>
</dbReference>
<reference evidence="7 8" key="1">
    <citation type="submission" date="2020-04" db="EMBL/GenBank/DDBJ databases">
        <title>Knoellia sp. isolate from air conditioner.</title>
        <authorList>
            <person name="Chea S."/>
            <person name="Kim D.-U."/>
        </authorList>
    </citation>
    <scope>NUCLEOTIDE SEQUENCE [LARGE SCALE GENOMIC DNA]</scope>
    <source>
        <strain evidence="7 8">DB2414S</strain>
    </source>
</reference>
<keyword evidence="8" id="KW-1185">Reference proteome</keyword>
<comment type="similarity">
    <text evidence="2">Belongs to the bacterial solute-binding protein 8 family.</text>
</comment>
<evidence type="ECO:0000259" key="6">
    <source>
        <dbReference type="PROSITE" id="PS50983"/>
    </source>
</evidence>
<comment type="caution">
    <text evidence="7">The sequence shown here is derived from an EMBL/GenBank/DDBJ whole genome shotgun (WGS) entry which is preliminary data.</text>
</comment>
<dbReference type="RefSeq" id="WP_171244671.1">
    <property type="nucleotide sequence ID" value="NZ_JABEPQ010000004.1"/>
</dbReference>
<keyword evidence="3" id="KW-0813">Transport</keyword>
<dbReference type="InterPro" id="IPR051313">
    <property type="entry name" value="Bact_iron-sidero_bind"/>
</dbReference>
<dbReference type="SUPFAM" id="SSF53807">
    <property type="entry name" value="Helical backbone' metal receptor"/>
    <property type="match status" value="1"/>
</dbReference>
<evidence type="ECO:0000313" key="7">
    <source>
        <dbReference type="EMBL" id="NNM47541.1"/>
    </source>
</evidence>
<comment type="subcellular location">
    <subcellularLocation>
        <location evidence="1">Cell envelope</location>
    </subcellularLocation>
</comment>
<evidence type="ECO:0000256" key="3">
    <source>
        <dbReference type="ARBA" id="ARBA00022448"/>
    </source>
</evidence>
<dbReference type="AlphaFoldDB" id="A0A849HMC9"/>
<name>A0A849HMC9_9MICO</name>
<dbReference type="PANTHER" id="PTHR30532:SF24">
    <property type="entry name" value="FERRIC ENTEROBACTIN-BINDING PERIPLASMIC PROTEIN FEPB"/>
    <property type="match status" value="1"/>
</dbReference>
<protein>
    <submittedName>
        <fullName evidence="7">Iron-siderophore ABC transporter substrate-binding protein</fullName>
    </submittedName>
</protein>
<feature type="chain" id="PRO_5039454873" evidence="5">
    <location>
        <begin position="23"/>
        <end position="351"/>
    </location>
</feature>
<evidence type="ECO:0000313" key="8">
    <source>
        <dbReference type="Proteomes" id="UP000588586"/>
    </source>
</evidence>
<dbReference type="Gene3D" id="3.40.50.1980">
    <property type="entry name" value="Nitrogenase molybdenum iron protein domain"/>
    <property type="match status" value="2"/>
</dbReference>
<proteinExistence type="inferred from homology"/>
<sequence length="351" mass="36665">MKPSRLLATAAATVAALSLALAGCSTGSTTGSRARTGGGDAAAAADNAAYPVTIKHVYGETTIEKAPTRVATLGWSDQDVVLSLGVVPVASTKITYGGNAAGSTQWFDAKLKELGGKQPARYSDADGIPVEEVAKATPDLIVATNSGITKDEYAKLSKIAPTIAYPGDAWGTSWQTSLDLIGKALGRSTEAAKVKAETEAVLKKAQADNPQIVGKTVIFGMLSATDTSQVQFYTPLDNRPRVLTDLGMKTAPVVEELSKGTKDFSKSISAEQASTLKSDVFITYTEKPGEMRKFLTDPLLKQIPAFKTGGYVEAANPVDVTGMSSPSPLSLPYVVDKFVPSIAQAVDRADG</sequence>
<evidence type="ECO:0000256" key="1">
    <source>
        <dbReference type="ARBA" id="ARBA00004196"/>
    </source>
</evidence>
<keyword evidence="4 5" id="KW-0732">Signal</keyword>
<gene>
    <name evidence="7" type="ORF">HJG52_16225</name>
</gene>
<dbReference type="GO" id="GO:0030288">
    <property type="term" value="C:outer membrane-bounded periplasmic space"/>
    <property type="evidence" value="ECO:0007669"/>
    <property type="project" value="TreeGrafter"/>
</dbReference>
<dbReference type="EMBL" id="JABEPQ010000004">
    <property type="protein sequence ID" value="NNM47541.1"/>
    <property type="molecule type" value="Genomic_DNA"/>
</dbReference>
<dbReference type="GO" id="GO:1901678">
    <property type="term" value="P:iron coordination entity transport"/>
    <property type="evidence" value="ECO:0007669"/>
    <property type="project" value="UniProtKB-ARBA"/>
</dbReference>
<dbReference type="PANTHER" id="PTHR30532">
    <property type="entry name" value="IRON III DICITRATE-BINDING PERIPLASMIC PROTEIN"/>
    <property type="match status" value="1"/>
</dbReference>
<dbReference type="InterPro" id="IPR002491">
    <property type="entry name" value="ABC_transptr_periplasmic_BD"/>
</dbReference>
<accession>A0A849HMC9</accession>
<dbReference type="CDD" id="cd01146">
    <property type="entry name" value="FhuD"/>
    <property type="match status" value="1"/>
</dbReference>
<dbReference type="Proteomes" id="UP000588586">
    <property type="component" value="Unassembled WGS sequence"/>
</dbReference>
<feature type="domain" description="Fe/B12 periplasmic-binding" evidence="6">
    <location>
        <begin position="69"/>
        <end position="346"/>
    </location>
</feature>
<organism evidence="7 8">
    <name type="scientific">Knoellia koreensis</name>
    <dbReference type="NCBI Taxonomy" id="2730921"/>
    <lineage>
        <taxon>Bacteria</taxon>
        <taxon>Bacillati</taxon>
        <taxon>Actinomycetota</taxon>
        <taxon>Actinomycetes</taxon>
        <taxon>Micrococcales</taxon>
        <taxon>Intrasporangiaceae</taxon>
        <taxon>Knoellia</taxon>
    </lineage>
</organism>
<evidence type="ECO:0000256" key="2">
    <source>
        <dbReference type="ARBA" id="ARBA00008814"/>
    </source>
</evidence>